<accession>A0A1G2PNN3</accession>
<sequence length="1296" mass="134617">MILLWNDLVVSDDHEAYNRKDMGFIFPRRARALLGLFVVLAALVGLAVALLGFLPPPSQAFHASVGIGGYVYTYASSVPVPAATVKYCFASSWTALDSCTPQLLTNASALGEWQLTSADPSLYYRFWAVTPDGYYGQSNSSAGANAGTGHLILYLPDILASRGTLTVQKQGTGTGAVGASQPQNTLACPTDQVTCSYLYPPGTEVRLGEAPDSGSVFSSWSGNCTNTTSQCVYVIPGPSTYYVYAQFNLSGGTMNKLYGNVRDVNSQGVSGAAIYYCASSSGTPSTCTSANATSAGVTSSTTGYWEWNNPPTGMYYTFFAVLGGQQTNSVSTNGAYTSGTYSLSELRFSAAGDGNTSYTLTVNKNGAGNIYVSPPGSNCGYAGSAPPCSFSYASGTSVTLVAQPDTTGTFTGWSGDYCSGTNATCTLTMGANKSATAVFGTNTVPISAGDLTVRDTALTPATGTAGSPMTFSAKVVNEGSAVSIASIVRLYISGSATYQSDQGVGGLTAVSGNQAVSWQWTPNLSGSYYFNICADVTATNAESIEYNNCSGGSFAVGTAGGGGVIRGRVTAPEGQGISGVKIDAFMPEGSGFQSITTGTDGSYQFAIGAGVWEISAHPDTVSGYGSAEPFSQRVSVTAGGTISEVNFVLRRADATISGRLVDASGNVLTNVSAGVYVVGQSIGVPLAQGTFTLRVPAGTHTVDAWLPYESGYVSAGAKTVTVISGQTAPLALMAIAQASGGKFEGAIVDAAGGAVVNAGIEVFAGSADSWIRGTIDPTTGRYSILVPPGTWQLGYRAFDSRYAATGGPVGPPVQVTVGARVARNIVLVAANTTITVQVRKSDGSAFVNAGVEVSATPFNPDAHTTTEAFRAFTQADAQGTARFAVPAGTYYVRAFAPPDLGGGLNPVEQSVILASGGTKTVTLQFRIASATISGRVLAQGNLVAEAFIGGWTKTGGFAMTKTAADGSYRLSVTTGDVWNLKAGGNVGGVFYESEPISVDMTARTAATQDVLLGVTKIAIPQPITTSHTVTQSFSRKLEDGMAVSCKESCFGASGSVNIAIQPDLTVPDQGTTKVIGIAYNIEAYTAAGTAIATLQDSATVTIPYQPDEVSVVGVAETELRVAFFDETTARWQPLDTSVVDVVAKTVTATTTHLTRFALLSPAYSTVVSGSASGTVREGDLIRGPDGIKVYIVNDRGYKRHIFNPAVFGMYGHFRWDSIKVVSQATLDSYVVSDMYRADGDPKVYSLEEVNEVQGSATKHWLDTSVERFTALGYNWSQVFIVNAQERDYYQTGSAIQ</sequence>
<evidence type="ECO:0000256" key="1">
    <source>
        <dbReference type="SAM" id="Phobius"/>
    </source>
</evidence>
<dbReference type="Gene3D" id="2.60.40.10">
    <property type="entry name" value="Immunoglobulins"/>
    <property type="match status" value="1"/>
</dbReference>
<evidence type="ECO:0000313" key="4">
    <source>
        <dbReference type="EMBL" id="OHA49212.1"/>
    </source>
</evidence>
<dbReference type="Pfam" id="PF18998">
    <property type="entry name" value="Flg_new_2"/>
    <property type="match status" value="2"/>
</dbReference>
<organism evidence="4 5">
    <name type="scientific">Terrybacteria sp. (strain RIFCSPHIGHO2_01_FULL_58_15)</name>
    <dbReference type="NCBI Taxonomy" id="1802363"/>
    <lineage>
        <taxon>Bacteria</taxon>
        <taxon>Candidatus Terryibacteriota</taxon>
    </lineage>
</organism>
<dbReference type="STRING" id="1802363.A2682_00910"/>
<dbReference type="Proteomes" id="UP000178690">
    <property type="component" value="Unassembled WGS sequence"/>
</dbReference>
<dbReference type="InterPro" id="IPR011635">
    <property type="entry name" value="CARDB"/>
</dbReference>
<proteinExistence type="predicted"/>
<feature type="domain" description="Bacterial repeat" evidence="3">
    <location>
        <begin position="382"/>
        <end position="442"/>
    </location>
</feature>
<evidence type="ECO:0000259" key="2">
    <source>
        <dbReference type="Pfam" id="PF07705"/>
    </source>
</evidence>
<keyword evidence="1" id="KW-1133">Transmembrane helix</keyword>
<dbReference type="Pfam" id="PF07705">
    <property type="entry name" value="CARDB"/>
    <property type="match status" value="1"/>
</dbReference>
<evidence type="ECO:0000259" key="3">
    <source>
        <dbReference type="Pfam" id="PF18998"/>
    </source>
</evidence>
<feature type="domain" description="CARDB" evidence="2">
    <location>
        <begin position="450"/>
        <end position="549"/>
    </location>
</feature>
<dbReference type="InterPro" id="IPR044060">
    <property type="entry name" value="Bacterial_rp_domain"/>
</dbReference>
<keyword evidence="1" id="KW-0472">Membrane</keyword>
<evidence type="ECO:0008006" key="6">
    <source>
        <dbReference type="Google" id="ProtNLM"/>
    </source>
</evidence>
<dbReference type="EMBL" id="MHST01000012">
    <property type="protein sequence ID" value="OHA49212.1"/>
    <property type="molecule type" value="Genomic_DNA"/>
</dbReference>
<feature type="domain" description="Bacterial repeat" evidence="3">
    <location>
        <begin position="193"/>
        <end position="235"/>
    </location>
</feature>
<dbReference type="Gene3D" id="2.60.40.1120">
    <property type="entry name" value="Carboxypeptidase-like, regulatory domain"/>
    <property type="match status" value="1"/>
</dbReference>
<dbReference type="GO" id="GO:0030246">
    <property type="term" value="F:carbohydrate binding"/>
    <property type="evidence" value="ECO:0007669"/>
    <property type="project" value="InterPro"/>
</dbReference>
<keyword evidence="1" id="KW-0812">Transmembrane</keyword>
<reference evidence="4 5" key="1">
    <citation type="journal article" date="2016" name="Nat. Commun.">
        <title>Thousands of microbial genomes shed light on interconnected biogeochemical processes in an aquifer system.</title>
        <authorList>
            <person name="Anantharaman K."/>
            <person name="Brown C.T."/>
            <person name="Hug L.A."/>
            <person name="Sharon I."/>
            <person name="Castelle C.J."/>
            <person name="Probst A.J."/>
            <person name="Thomas B.C."/>
            <person name="Singh A."/>
            <person name="Wilkins M.J."/>
            <person name="Karaoz U."/>
            <person name="Brodie E.L."/>
            <person name="Williams K.H."/>
            <person name="Hubbard S.S."/>
            <person name="Banfield J.F."/>
        </authorList>
    </citation>
    <scope>NUCLEOTIDE SEQUENCE [LARGE SCALE GENOMIC DNA]</scope>
    <source>
        <strain evidence="5">RIFCSPHIGHO2_01_FULL_58_15</strain>
    </source>
</reference>
<name>A0A1G2PNN3_TERXR</name>
<evidence type="ECO:0000313" key="5">
    <source>
        <dbReference type="Proteomes" id="UP000178690"/>
    </source>
</evidence>
<gene>
    <name evidence="4" type="ORF">A2682_00910</name>
</gene>
<protein>
    <recommendedName>
        <fullName evidence="6">CARDB domain-containing protein</fullName>
    </recommendedName>
</protein>
<dbReference type="InterPro" id="IPR013784">
    <property type="entry name" value="Carb-bd-like_fold"/>
</dbReference>
<comment type="caution">
    <text evidence="4">The sequence shown here is derived from an EMBL/GenBank/DDBJ whole genome shotgun (WGS) entry which is preliminary data.</text>
</comment>
<dbReference type="SUPFAM" id="SSF49452">
    <property type="entry name" value="Starch-binding domain-like"/>
    <property type="match status" value="1"/>
</dbReference>
<feature type="transmembrane region" description="Helical" evidence="1">
    <location>
        <begin position="32"/>
        <end position="54"/>
    </location>
</feature>
<dbReference type="InterPro" id="IPR013783">
    <property type="entry name" value="Ig-like_fold"/>
</dbReference>